<reference evidence="1 2" key="1">
    <citation type="submission" date="2016-04" db="EMBL/GenBank/DDBJ databases">
        <title>The genome of Intoshia linei affirms orthonectids as highly simplified spiralians.</title>
        <authorList>
            <person name="Mikhailov K.V."/>
            <person name="Slusarev G.S."/>
            <person name="Nikitin M.A."/>
            <person name="Logacheva M.D."/>
            <person name="Penin A."/>
            <person name="Aleoshin V."/>
            <person name="Panchin Y.V."/>
        </authorList>
    </citation>
    <scope>NUCLEOTIDE SEQUENCE [LARGE SCALE GENOMIC DNA]</scope>
    <source>
        <strain evidence="1">Intl2013</strain>
        <tissue evidence="1">Whole animal</tissue>
    </source>
</reference>
<evidence type="ECO:0000313" key="2">
    <source>
        <dbReference type="Proteomes" id="UP000078046"/>
    </source>
</evidence>
<evidence type="ECO:0000313" key="1">
    <source>
        <dbReference type="EMBL" id="OAF68044.1"/>
    </source>
</evidence>
<accession>A0A177B3Q7</accession>
<protein>
    <submittedName>
        <fullName evidence="1">Uncharacterized protein</fullName>
    </submittedName>
</protein>
<keyword evidence="2" id="KW-1185">Reference proteome</keyword>
<proteinExistence type="predicted"/>
<gene>
    <name evidence="1" type="ORF">A3Q56_04218</name>
</gene>
<dbReference type="AlphaFoldDB" id="A0A177B3Q7"/>
<feature type="non-terminal residue" evidence="1">
    <location>
        <position position="171"/>
    </location>
</feature>
<dbReference type="EMBL" id="LWCA01000524">
    <property type="protein sequence ID" value="OAF68044.1"/>
    <property type="molecule type" value="Genomic_DNA"/>
</dbReference>
<dbReference type="Proteomes" id="UP000078046">
    <property type="component" value="Unassembled WGS sequence"/>
</dbReference>
<comment type="caution">
    <text evidence="1">The sequence shown here is derived from an EMBL/GenBank/DDBJ whole genome shotgun (WGS) entry which is preliminary data.</text>
</comment>
<sequence length="171" mass="19716">MPEKRINSTTGLRKVSESHRLTLIFVEDDSENIQTFNCPTNLKNIEKRKYSINKDSKETVFTSQNYWKMPPAAAVPERVADLNIQNEIVRDLLSEVSKEKLMKVSPEADLKIDITRLGRRILKWTSARKFCNFLVSQYHKGGMDREMLKDSSEVLRTSSLLCYSLDSQGLK</sequence>
<name>A0A177B3Q7_9BILA</name>
<organism evidence="1 2">
    <name type="scientific">Intoshia linei</name>
    <dbReference type="NCBI Taxonomy" id="1819745"/>
    <lineage>
        <taxon>Eukaryota</taxon>
        <taxon>Metazoa</taxon>
        <taxon>Spiralia</taxon>
        <taxon>Lophotrochozoa</taxon>
        <taxon>Mesozoa</taxon>
        <taxon>Orthonectida</taxon>
        <taxon>Rhopaluridae</taxon>
        <taxon>Intoshia</taxon>
    </lineage>
</organism>